<proteinExistence type="inferred from homology"/>
<organism evidence="5 6">
    <name type="scientific">Plasmodium gonderi</name>
    <dbReference type="NCBI Taxonomy" id="77519"/>
    <lineage>
        <taxon>Eukaryota</taxon>
        <taxon>Sar</taxon>
        <taxon>Alveolata</taxon>
        <taxon>Apicomplexa</taxon>
        <taxon>Aconoidasida</taxon>
        <taxon>Haemosporida</taxon>
        <taxon>Plasmodiidae</taxon>
        <taxon>Plasmodium</taxon>
        <taxon>Plasmodium (Plasmodium)</taxon>
    </lineage>
</organism>
<dbReference type="Gene3D" id="3.20.90.10">
    <property type="entry name" value="Tubby Protein, Chain A"/>
    <property type="match status" value="1"/>
</dbReference>
<dbReference type="PANTHER" id="PTHR16517:SF7">
    <property type="entry name" value="PROTEIN KING TUBBY"/>
    <property type="match status" value="1"/>
</dbReference>
<dbReference type="EMBL" id="BDQF01000014">
    <property type="protein sequence ID" value="GAW83153.1"/>
    <property type="molecule type" value="Genomic_DNA"/>
</dbReference>
<dbReference type="PANTHER" id="PTHR16517">
    <property type="entry name" value="TUBBY-RELATED"/>
    <property type="match status" value="1"/>
</dbReference>
<feature type="domain" description="Tubby C-terminal" evidence="4">
    <location>
        <begin position="1099"/>
        <end position="1141"/>
    </location>
</feature>
<dbReference type="InterPro" id="IPR000007">
    <property type="entry name" value="Tubby_C"/>
</dbReference>
<dbReference type="OMA" id="IYENKCP"/>
<feature type="region of interest" description="Disordered" evidence="3">
    <location>
        <begin position="410"/>
        <end position="483"/>
    </location>
</feature>
<accession>A0A1Y1JRR1</accession>
<reference evidence="6" key="1">
    <citation type="submission" date="2017-04" db="EMBL/GenBank/DDBJ databases">
        <title>Plasmodium gonderi genome.</title>
        <authorList>
            <person name="Arisue N."/>
            <person name="Honma H."/>
            <person name="Kawai S."/>
            <person name="Tougan T."/>
            <person name="Tanabe K."/>
            <person name="Horii T."/>
        </authorList>
    </citation>
    <scope>NUCLEOTIDE SEQUENCE [LARGE SCALE GENOMIC DNA]</scope>
    <source>
        <strain evidence="6">ATCC 30045</strain>
    </source>
</reference>
<comment type="caution">
    <text evidence="5">The sequence shown here is derived from an EMBL/GenBank/DDBJ whole genome shotgun (WGS) entry which is preliminary data.</text>
</comment>
<dbReference type="Proteomes" id="UP000195521">
    <property type="component" value="Unassembled WGS sequence"/>
</dbReference>
<name>A0A1Y1JRR1_PLAGO</name>
<dbReference type="InterPro" id="IPR025659">
    <property type="entry name" value="Tubby-like_C"/>
</dbReference>
<feature type="compositionally biased region" description="Polar residues" evidence="3">
    <location>
        <begin position="445"/>
        <end position="470"/>
    </location>
</feature>
<protein>
    <recommendedName>
        <fullName evidence="4">Tubby C-terminal domain-containing protein</fullName>
    </recommendedName>
</protein>
<keyword evidence="6" id="KW-1185">Reference proteome</keyword>
<dbReference type="Pfam" id="PF01167">
    <property type="entry name" value="Tub"/>
    <property type="match status" value="2"/>
</dbReference>
<gene>
    <name evidence="5" type="ORF">PGO_134250</name>
</gene>
<dbReference type="OrthoDB" id="8775810at2759"/>
<evidence type="ECO:0000313" key="5">
    <source>
        <dbReference type="EMBL" id="GAW83153.1"/>
    </source>
</evidence>
<keyword evidence="2" id="KW-0175">Coiled coil</keyword>
<dbReference type="AlphaFoldDB" id="A0A1Y1JRR1"/>
<comment type="similarity">
    <text evidence="1">Belongs to the TUB family.</text>
</comment>
<feature type="compositionally biased region" description="Acidic residues" evidence="3">
    <location>
        <begin position="415"/>
        <end position="436"/>
    </location>
</feature>
<evidence type="ECO:0000256" key="3">
    <source>
        <dbReference type="SAM" id="MobiDB-lite"/>
    </source>
</evidence>
<dbReference type="GeneID" id="39749896"/>
<evidence type="ECO:0000259" key="4">
    <source>
        <dbReference type="Pfam" id="PF01167"/>
    </source>
</evidence>
<evidence type="ECO:0000313" key="6">
    <source>
        <dbReference type="Proteomes" id="UP000195521"/>
    </source>
</evidence>
<evidence type="ECO:0000256" key="1">
    <source>
        <dbReference type="ARBA" id="ARBA00007129"/>
    </source>
</evidence>
<dbReference type="PRINTS" id="PR01573">
    <property type="entry name" value="SUPERTUBBY"/>
</dbReference>
<feature type="domain" description="Tubby C-terminal" evidence="4">
    <location>
        <begin position="966"/>
        <end position="1003"/>
    </location>
</feature>
<dbReference type="RefSeq" id="XP_028545742.1">
    <property type="nucleotide sequence ID" value="XM_028689941.1"/>
</dbReference>
<sequence>MDLHKSDWEDRQFRLEKIIKKEFYYKQNDIKKCEKSKTGGFISRKKYNMVEPCKCCNCEYIILVITEYMKKECVLDRYVMAYKKLYENIDLYIHKIRNKSDIDYIANKYFLLKNDMSHLKHLNKKFTTGDCKDIEMETYTISVILTIRTKILNSLPMLKEALKNLSQDEHNDYYVSSRIGIIEQIKNKIYNYIVGRKKDHKYETNNVRRERTNKTQVYENIHMDETSMRMYDLTPDYKHGEGIIYHESDEINQFEHLIHRGSYNNDDIRDSFCNKIPIFSIDDRHEMHKDNPFAETRTIMKRSPELPECTNIICGGNSARLRKEVPMKFYEITITTNRNLISLRSILLLIEMVSLFHTYLMKYMMEKRKNEKINFVQLDEFRKKEEDLSCDESGYLLFYDIILGKVKDKKKTEEEKEEAEEEEDEEDEEDEEEEEKNDSQKCKQIYSNGPQNCRNYGKKSSTSDNTTSFDYDNEEDSNGAECAPIEKRAPIRFFSDGDNVYTKRIIDRTQQDKEYTHQAEPTQWRSKYTDLDNNVFISDAHGAGRDADYTNRISDCGSLIADSVGKCKSYTYQDSDYNKLSDIRHVNRTDKKVVCDSIPVSELKEEPSYIEEKEVEEIIDYINYMFSFIMNECDTYLNIELLFTLHAFELSYMFNVLKKLILGKEIENEFLVMLTYCGYKIENKEIIDHCFWKLISVFENEDLPDCWVILDNKSDNQLRKKYNEMKNNLRDMKQKKEEIEMEKNKKKQKNSQEHYYYYYCCYKDGIFYEALNIFQPSNYNSIINNITEVDMNKGNLYFNKNLIDKRIFLPLIEKTKKEFHHYNDVPKGYIINEIQRLRNFNDDYSCCYILKNNKKEKILMGFKKRGENKVFVYKYNKNVKKIYKTGPKKKIKSFFNNISGFLGVLICNFTGMKIKIYDNGISEKYAHFFPAFERKNVISIRFESNIISELPRHFICNIYKENKNIKIIYENKCPVWNDEKEIYELPFYGRVKLASAKNLQLILKKCVIAELKKASFIGKSINDVIEYVSNDHCKLNSLSCNAYAECATDNHSWDLHPHASTYEDNCSDEERPKKKVIKKNFPFDIITNNFKKKKEGKFEIVNNDEEEIFLIFGKNSKDYFTLDFRHPLSSFEAFSIAISSLLKKKAVS</sequence>
<feature type="coiled-coil region" evidence="2">
    <location>
        <begin position="715"/>
        <end position="752"/>
    </location>
</feature>
<evidence type="ECO:0000256" key="2">
    <source>
        <dbReference type="SAM" id="Coils"/>
    </source>
</evidence>
<dbReference type="SUPFAM" id="SSF54518">
    <property type="entry name" value="Tubby C-terminal domain-like"/>
    <property type="match status" value="1"/>
</dbReference>